<dbReference type="RefSeq" id="WP_150416347.1">
    <property type="nucleotide sequence ID" value="NZ_VYQF01000007.1"/>
</dbReference>
<organism evidence="1 2">
    <name type="scientific">Ginsengibacter hankyongi</name>
    <dbReference type="NCBI Taxonomy" id="2607284"/>
    <lineage>
        <taxon>Bacteria</taxon>
        <taxon>Pseudomonadati</taxon>
        <taxon>Bacteroidota</taxon>
        <taxon>Chitinophagia</taxon>
        <taxon>Chitinophagales</taxon>
        <taxon>Chitinophagaceae</taxon>
        <taxon>Ginsengibacter</taxon>
    </lineage>
</organism>
<comment type="caution">
    <text evidence="1">The sequence shown here is derived from an EMBL/GenBank/DDBJ whole genome shotgun (WGS) entry which is preliminary data.</text>
</comment>
<dbReference type="Proteomes" id="UP000326903">
    <property type="component" value="Unassembled WGS sequence"/>
</dbReference>
<dbReference type="AlphaFoldDB" id="A0A5J5ID59"/>
<gene>
    <name evidence="1" type="ORF">FW778_18495</name>
</gene>
<accession>A0A5J5ID59</accession>
<keyword evidence="2" id="KW-1185">Reference proteome</keyword>
<sequence length="125" mass="13689">MTQNALLETKNLAEVGENIGLNEGIKLVNAFREANPTATKGYYIGRNILEQIMAQPGCVGINFRKCLTNMNEEHLVYTAVDADGKDILEFSVVTNTGDIARQDAIVADKTIYWDGLNGIIEVLNA</sequence>
<evidence type="ECO:0000313" key="2">
    <source>
        <dbReference type="Proteomes" id="UP000326903"/>
    </source>
</evidence>
<reference evidence="1 2" key="1">
    <citation type="submission" date="2019-09" db="EMBL/GenBank/DDBJ databases">
        <title>Draft genome sequence of Ginsengibacter sp. BR5-29.</title>
        <authorList>
            <person name="Im W.-T."/>
        </authorList>
    </citation>
    <scope>NUCLEOTIDE SEQUENCE [LARGE SCALE GENOMIC DNA]</scope>
    <source>
        <strain evidence="1 2">BR5-29</strain>
    </source>
</reference>
<protein>
    <submittedName>
        <fullName evidence="1">Uncharacterized protein</fullName>
    </submittedName>
</protein>
<name>A0A5J5ID59_9BACT</name>
<evidence type="ECO:0000313" key="1">
    <source>
        <dbReference type="EMBL" id="KAA9036605.1"/>
    </source>
</evidence>
<dbReference type="EMBL" id="VYQF01000007">
    <property type="protein sequence ID" value="KAA9036605.1"/>
    <property type="molecule type" value="Genomic_DNA"/>
</dbReference>
<proteinExistence type="predicted"/>